<dbReference type="Proteomes" id="UP000225535">
    <property type="component" value="Segment"/>
</dbReference>
<name>A0A1J0MCT3_9CAUD</name>
<evidence type="ECO:0000313" key="3">
    <source>
        <dbReference type="Proteomes" id="UP000225535"/>
    </source>
</evidence>
<feature type="compositionally biased region" description="Acidic residues" evidence="1">
    <location>
        <begin position="179"/>
        <end position="203"/>
    </location>
</feature>
<dbReference type="EMBL" id="KY092483">
    <property type="protein sequence ID" value="APD18748.1"/>
    <property type="molecule type" value="Genomic_DNA"/>
</dbReference>
<proteinExistence type="predicted"/>
<feature type="region of interest" description="Disordered" evidence="1">
    <location>
        <begin position="164"/>
        <end position="242"/>
    </location>
</feature>
<feature type="compositionally biased region" description="Polar residues" evidence="1">
    <location>
        <begin position="212"/>
        <end position="230"/>
    </location>
</feature>
<evidence type="ECO:0000313" key="2">
    <source>
        <dbReference type="EMBL" id="APD18748.1"/>
    </source>
</evidence>
<organism evidence="2 3">
    <name type="scientific">Streptomyces phage Bioscum</name>
    <dbReference type="NCBI Taxonomy" id="1920307"/>
    <lineage>
        <taxon>Viruses</taxon>
        <taxon>Duplodnaviria</taxon>
        <taxon>Heunggongvirae</taxon>
        <taxon>Uroviricota</taxon>
        <taxon>Caudoviricetes</taxon>
        <taxon>Austintatiousvirus</taxon>
        <taxon>Austintatiousvirus ididsumtinwong</taxon>
    </lineage>
</organism>
<protein>
    <recommendedName>
        <fullName evidence="4">Helix-turn-helix DNA binding domain protein</fullName>
    </recommendedName>
</protein>
<reference evidence="2 3" key="1">
    <citation type="submission" date="2016-11" db="EMBL/GenBank/DDBJ databases">
        <authorList>
            <person name="Hartman R.L."/>
            <person name="Morales C.S."/>
            <person name="White V.L."/>
            <person name="Layton S.R."/>
            <person name="Nayek S."/>
            <person name="Hughes L.E."/>
            <person name="Garlena R.A."/>
            <person name="Russell D.A."/>
            <person name="Pope W.H."/>
            <person name="Jacobs-Sera D."/>
            <person name="Hendrix R.W."/>
            <person name="Hatfull G.F."/>
        </authorList>
    </citation>
    <scope>NUCLEOTIDE SEQUENCE [LARGE SCALE GENOMIC DNA]</scope>
</reference>
<sequence length="540" mass="59281">MKFNVTIEIGPTPEFDTMDEPTVVRLIRQAHAQGFTISADANAYTITLANGQRNVRIMPARRPQLPTDRQRDELHRMVVLGRELTWARSSRNVGVLTDGALKMSHQLSDGLLERGYVTGTGHAGSEARRTLVGCLAYARSAKNEPRDARNEILRRALLDLAQTDTVAWRETADPADTAPEPEPEPEPEQPAAEDVDEPTEAPVDEPTPQPATSPAETRSETSQTHYTLSTEYPGPSEQDGPITEASAGRLLRRLLPHDTVMIETDHAILIDDMSRRTLHFRDLPHVKPRQMKIIEALLADNAPAQWGGSGGAPTFLLGRALIGSQAVHTMQENGLLQPYVKGGPVRPTLAALLAYARTLPRKDQGPAIIAGARHLTEPQFAETVDEPADEPATAAGALPGPSQYIADELNRRGVPTNTAAGALFTDMMALFDKYERERAAARALQGDTNPYDLDEWEPFEAIANEWASTEGDEQAREQFLDRLADQLTLDNIRVLRQAGEAAAAVTPRVVRAERARYKVPEIARRAALTDGRVYQILRGN</sequence>
<accession>A0A1J0MCT3</accession>
<gene>
    <name evidence="2" type="ORF">SEA_BIOSCUM_51</name>
</gene>
<evidence type="ECO:0008006" key="4">
    <source>
        <dbReference type="Google" id="ProtNLM"/>
    </source>
</evidence>
<evidence type="ECO:0000256" key="1">
    <source>
        <dbReference type="SAM" id="MobiDB-lite"/>
    </source>
</evidence>